<accession>A0ACC0D9X5</accession>
<name>A0ACC0D9X5_9PEZI</name>
<dbReference type="EMBL" id="MU394297">
    <property type="protein sequence ID" value="KAI6089185.1"/>
    <property type="molecule type" value="Genomic_DNA"/>
</dbReference>
<organism evidence="1 2">
    <name type="scientific">Hypoxylon rubiginosum</name>
    <dbReference type="NCBI Taxonomy" id="110542"/>
    <lineage>
        <taxon>Eukaryota</taxon>
        <taxon>Fungi</taxon>
        <taxon>Dikarya</taxon>
        <taxon>Ascomycota</taxon>
        <taxon>Pezizomycotina</taxon>
        <taxon>Sordariomycetes</taxon>
        <taxon>Xylariomycetidae</taxon>
        <taxon>Xylariales</taxon>
        <taxon>Hypoxylaceae</taxon>
        <taxon>Hypoxylon</taxon>
    </lineage>
</organism>
<sequence>MHQTAATSHGSPDKALRPWEDGRWSFPSVIPNTTIHTSFATAPNNLRRPLRLRESVGLIGTLSIVGGSLGVVAVLMFLALLWFGHGPVIDGAQANQVWRPITLSSVTLRLIVSTQSAVCTSMIAALFLESRSVRRALVPWFSVMRGINDGPWKLLELVASSRSFTAFRSFEMWLTLLMIIVTLGLQFSSTILLSDLSELQIVGDTNTTQVNSLIPSLEPNTTIYITSSFVLEMPPIYPTFGEAQNMFSADPTSDGLSNTGLIQRALLPASSDSDRMAVRKYDGNAIILNSQVACMRPNISVRFKPTPFPYYDRLGWVVEGELNYDMTFQNAKIDPGSFCSTGKCDGLPFNCKVPVAHLGWQSTMCIIDGQVVEYRQDNFDPRWNSSSYPWSRNSSIALILATNINRKNIPDQYFYPEEAPYEEWNSYEFPPDGFINITLCFTVFNLERYHVNMMALGELQDHTTPFTPLITPKVDTTGLQNLMGVNKPQKNHKARGILDMQILGPPDDGPPSSLANMILQTDVYGQKPLKSYTTLMFEESLIIQFLVGFLANISILLCLDCTGVSAIQIDIGLAGFLNDVIEQTGRPANALLTLITVAWSKIYYAYLDSLTTLQDAQITMVIKVPAPGPCSTNGCRGFIAVTTLASVHLMYVAIITALYIRRIRFSRHGNIWHTISQLATHELEETLDISNDMGDEPVAKVSGKETMNNLVKLGRLEGSGRIEVIRIPESNNSSEPKRSLFQRLRESISARKGSNRQE</sequence>
<evidence type="ECO:0000313" key="2">
    <source>
        <dbReference type="Proteomes" id="UP001497680"/>
    </source>
</evidence>
<reference evidence="1 2" key="1">
    <citation type="journal article" date="2022" name="New Phytol.">
        <title>Ecological generalism drives hyperdiversity of secondary metabolite gene clusters in xylarialean endophytes.</title>
        <authorList>
            <person name="Franco M.E.E."/>
            <person name="Wisecaver J.H."/>
            <person name="Arnold A.E."/>
            <person name="Ju Y.M."/>
            <person name="Slot J.C."/>
            <person name="Ahrendt S."/>
            <person name="Moore L.P."/>
            <person name="Eastman K.E."/>
            <person name="Scott K."/>
            <person name="Konkel Z."/>
            <person name="Mondo S.J."/>
            <person name="Kuo A."/>
            <person name="Hayes R.D."/>
            <person name="Haridas S."/>
            <person name="Andreopoulos B."/>
            <person name="Riley R."/>
            <person name="LaButti K."/>
            <person name="Pangilinan J."/>
            <person name="Lipzen A."/>
            <person name="Amirebrahimi M."/>
            <person name="Yan J."/>
            <person name="Adam C."/>
            <person name="Keymanesh K."/>
            <person name="Ng V."/>
            <person name="Louie K."/>
            <person name="Northen T."/>
            <person name="Drula E."/>
            <person name="Henrissat B."/>
            <person name="Hsieh H.M."/>
            <person name="Youens-Clark K."/>
            <person name="Lutzoni F."/>
            <person name="Miadlikowska J."/>
            <person name="Eastwood D.C."/>
            <person name="Hamelin R.C."/>
            <person name="Grigoriev I.V."/>
            <person name="U'Ren J.M."/>
        </authorList>
    </citation>
    <scope>NUCLEOTIDE SEQUENCE [LARGE SCALE GENOMIC DNA]</scope>
    <source>
        <strain evidence="1 2">ER1909</strain>
    </source>
</reference>
<dbReference type="Proteomes" id="UP001497680">
    <property type="component" value="Unassembled WGS sequence"/>
</dbReference>
<gene>
    <name evidence="1" type="ORF">F4821DRAFT_268571</name>
</gene>
<comment type="caution">
    <text evidence="1">The sequence shown here is derived from an EMBL/GenBank/DDBJ whole genome shotgun (WGS) entry which is preliminary data.</text>
</comment>
<keyword evidence="2" id="KW-1185">Reference proteome</keyword>
<proteinExistence type="predicted"/>
<evidence type="ECO:0000313" key="1">
    <source>
        <dbReference type="EMBL" id="KAI6089185.1"/>
    </source>
</evidence>
<protein>
    <submittedName>
        <fullName evidence="1">Uncharacterized protein</fullName>
    </submittedName>
</protein>